<evidence type="ECO:0000256" key="4">
    <source>
        <dbReference type="ARBA" id="ARBA00023136"/>
    </source>
</evidence>
<gene>
    <name evidence="7" type="ORF">QSV35_17175</name>
</gene>
<dbReference type="EMBL" id="JASXSZ010000006">
    <property type="protein sequence ID" value="MDL9981068.1"/>
    <property type="molecule type" value="Genomic_DNA"/>
</dbReference>
<comment type="caution">
    <text evidence="7">The sequence shown here is derived from an EMBL/GenBank/DDBJ whole genome shotgun (WGS) entry which is preliminary data.</text>
</comment>
<feature type="transmembrane region" description="Helical" evidence="5">
    <location>
        <begin position="84"/>
        <end position="103"/>
    </location>
</feature>
<feature type="transmembrane region" description="Helical" evidence="5">
    <location>
        <begin position="156"/>
        <end position="173"/>
    </location>
</feature>
<evidence type="ECO:0000256" key="1">
    <source>
        <dbReference type="ARBA" id="ARBA00004141"/>
    </source>
</evidence>
<feature type="transmembrane region" description="Helical" evidence="5">
    <location>
        <begin position="37"/>
        <end position="54"/>
    </location>
</feature>
<comment type="subcellular location">
    <subcellularLocation>
        <location evidence="1">Membrane</location>
        <topology evidence="1">Multi-pass membrane protein</topology>
    </subcellularLocation>
</comment>
<evidence type="ECO:0000313" key="8">
    <source>
        <dbReference type="Proteomes" id="UP001235064"/>
    </source>
</evidence>
<reference evidence="7 8" key="1">
    <citation type="submission" date="2023-06" db="EMBL/GenBank/DDBJ databases">
        <title>Microbacterium sp. nov., isolated from a waste landfill.</title>
        <authorList>
            <person name="Wen W."/>
        </authorList>
    </citation>
    <scope>NUCLEOTIDE SEQUENCE [LARGE SCALE GENOMIC DNA]</scope>
    <source>
        <strain evidence="7 8">ASV49</strain>
    </source>
</reference>
<protein>
    <submittedName>
        <fullName evidence="7">FUSC family protein</fullName>
    </submittedName>
</protein>
<keyword evidence="3 5" id="KW-1133">Transmembrane helix</keyword>
<evidence type="ECO:0000256" key="2">
    <source>
        <dbReference type="ARBA" id="ARBA00022692"/>
    </source>
</evidence>
<organism evidence="7 8">
    <name type="scientific">Microbacterium candidum</name>
    <dbReference type="NCBI Taxonomy" id="3041922"/>
    <lineage>
        <taxon>Bacteria</taxon>
        <taxon>Bacillati</taxon>
        <taxon>Actinomycetota</taxon>
        <taxon>Actinomycetes</taxon>
        <taxon>Micrococcales</taxon>
        <taxon>Microbacteriaceae</taxon>
        <taxon>Microbacterium</taxon>
    </lineage>
</organism>
<dbReference type="RefSeq" id="WP_286290058.1">
    <property type="nucleotide sequence ID" value="NZ_JASXSZ010000006.1"/>
</dbReference>
<dbReference type="Proteomes" id="UP001235064">
    <property type="component" value="Unassembled WGS sequence"/>
</dbReference>
<evidence type="ECO:0000259" key="6">
    <source>
        <dbReference type="Pfam" id="PF13515"/>
    </source>
</evidence>
<feature type="domain" description="Integral membrane bound transporter" evidence="6">
    <location>
        <begin position="50"/>
        <end position="169"/>
    </location>
</feature>
<keyword evidence="8" id="KW-1185">Reference proteome</keyword>
<proteinExistence type="predicted"/>
<dbReference type="Pfam" id="PF13515">
    <property type="entry name" value="FUSC_2"/>
    <property type="match status" value="1"/>
</dbReference>
<evidence type="ECO:0000256" key="3">
    <source>
        <dbReference type="ARBA" id="ARBA00022989"/>
    </source>
</evidence>
<feature type="transmembrane region" description="Helical" evidence="5">
    <location>
        <begin position="60"/>
        <end position="77"/>
    </location>
</feature>
<keyword evidence="4 5" id="KW-0472">Membrane</keyword>
<accession>A0ABT7N2Y0</accession>
<sequence>MSGSGGPPTAAYTAAIPTGWRARFDVRPNLARVRDSWIAIVQITVAATAAWAFARYVIGHPAPLLAATVTISSLGLVRDARPKRVLQTVIGMLLGVLVADALVLVAGSGWWQLALALAATLAVARFMSSYPPFAIMAGIQAVIVMSMPATQPFSRLVDGIVGGVAALLVTALIPRNPRREEVRDGHAVFDAAGGAAATLVQALRRGDAVRAARALEKARAIAPRVDDWRMSLDSGLAVAGFSPWLRPHRSELHRHRVMQQAMDLATRNLRVVARRAAYACEDGMPRPVIADLLAELMRAGALVGDSLDDLTLQIPAREAVRAVASRLDPGAILPDGSPGDRDLISSLRPMAVDLLTATGLPAAEARDILPPL</sequence>
<evidence type="ECO:0000313" key="7">
    <source>
        <dbReference type="EMBL" id="MDL9981068.1"/>
    </source>
</evidence>
<evidence type="ECO:0000256" key="5">
    <source>
        <dbReference type="SAM" id="Phobius"/>
    </source>
</evidence>
<dbReference type="InterPro" id="IPR049453">
    <property type="entry name" value="Memb_transporter_dom"/>
</dbReference>
<keyword evidence="2 5" id="KW-0812">Transmembrane</keyword>
<name>A0ABT7N2Y0_9MICO</name>